<feature type="non-terminal residue" evidence="1">
    <location>
        <position position="1"/>
    </location>
</feature>
<organism evidence="1 2">
    <name type="scientific">Dreissena polymorpha</name>
    <name type="common">Zebra mussel</name>
    <name type="synonym">Mytilus polymorpha</name>
    <dbReference type="NCBI Taxonomy" id="45954"/>
    <lineage>
        <taxon>Eukaryota</taxon>
        <taxon>Metazoa</taxon>
        <taxon>Spiralia</taxon>
        <taxon>Lophotrochozoa</taxon>
        <taxon>Mollusca</taxon>
        <taxon>Bivalvia</taxon>
        <taxon>Autobranchia</taxon>
        <taxon>Heteroconchia</taxon>
        <taxon>Euheterodonta</taxon>
        <taxon>Imparidentia</taxon>
        <taxon>Neoheterodontei</taxon>
        <taxon>Myida</taxon>
        <taxon>Dreissenoidea</taxon>
        <taxon>Dreissenidae</taxon>
        <taxon>Dreissena</taxon>
    </lineage>
</organism>
<reference evidence="1" key="2">
    <citation type="submission" date="2020-11" db="EMBL/GenBank/DDBJ databases">
        <authorList>
            <person name="McCartney M.A."/>
            <person name="Auch B."/>
            <person name="Kono T."/>
            <person name="Mallez S."/>
            <person name="Becker A."/>
            <person name="Gohl D.M."/>
            <person name="Silverstein K.A.T."/>
            <person name="Koren S."/>
            <person name="Bechman K.B."/>
            <person name="Herman A."/>
            <person name="Abrahante J.E."/>
            <person name="Garbe J."/>
        </authorList>
    </citation>
    <scope>NUCLEOTIDE SEQUENCE</scope>
    <source>
        <strain evidence="1">Duluth1</strain>
        <tissue evidence="1">Whole animal</tissue>
    </source>
</reference>
<name>A0A9D4R2V8_DREPO</name>
<proteinExistence type="predicted"/>
<keyword evidence="2" id="KW-1185">Reference proteome</keyword>
<sequence>MEPTTESSTNDDLRRLFEILEIDIMAECRTALFPAFKHGYFEKEDTLQSIYTYASTAYKRSEVPIHERLTLPENTFRYSKNIDDIIKGLLKIEG</sequence>
<evidence type="ECO:0000313" key="1">
    <source>
        <dbReference type="EMBL" id="KAH3853051.1"/>
    </source>
</evidence>
<accession>A0A9D4R2V8</accession>
<dbReference type="Proteomes" id="UP000828390">
    <property type="component" value="Unassembled WGS sequence"/>
</dbReference>
<comment type="caution">
    <text evidence="1">The sequence shown here is derived from an EMBL/GenBank/DDBJ whole genome shotgun (WGS) entry which is preliminary data.</text>
</comment>
<evidence type="ECO:0000313" key="2">
    <source>
        <dbReference type="Proteomes" id="UP000828390"/>
    </source>
</evidence>
<gene>
    <name evidence="1" type="ORF">DPMN_095574</name>
</gene>
<dbReference type="EMBL" id="JAIWYP010000003">
    <property type="protein sequence ID" value="KAH3853051.1"/>
    <property type="molecule type" value="Genomic_DNA"/>
</dbReference>
<reference evidence="1" key="1">
    <citation type="journal article" date="2019" name="bioRxiv">
        <title>The Genome of the Zebra Mussel, Dreissena polymorpha: A Resource for Invasive Species Research.</title>
        <authorList>
            <person name="McCartney M.A."/>
            <person name="Auch B."/>
            <person name="Kono T."/>
            <person name="Mallez S."/>
            <person name="Zhang Y."/>
            <person name="Obille A."/>
            <person name="Becker A."/>
            <person name="Abrahante J.E."/>
            <person name="Garbe J."/>
            <person name="Badalamenti J.P."/>
            <person name="Herman A."/>
            <person name="Mangelson H."/>
            <person name="Liachko I."/>
            <person name="Sullivan S."/>
            <person name="Sone E.D."/>
            <person name="Koren S."/>
            <person name="Silverstein K.A.T."/>
            <person name="Beckman K.B."/>
            <person name="Gohl D.M."/>
        </authorList>
    </citation>
    <scope>NUCLEOTIDE SEQUENCE</scope>
    <source>
        <strain evidence="1">Duluth1</strain>
        <tissue evidence="1">Whole animal</tissue>
    </source>
</reference>
<dbReference type="AlphaFoldDB" id="A0A9D4R2V8"/>
<protein>
    <submittedName>
        <fullName evidence="1">Uncharacterized protein</fullName>
    </submittedName>
</protein>